<dbReference type="Pfam" id="PF07336">
    <property type="entry name" value="ABATE"/>
    <property type="match status" value="1"/>
</dbReference>
<dbReference type="PANTHER" id="PTHR35525">
    <property type="entry name" value="BLL6575 PROTEIN"/>
    <property type="match status" value="1"/>
</dbReference>
<name>A0A4P6K1E6_KTERU</name>
<sequence length="214" mass="24294">MTMSKLQTTAPMFDISANYLCLDFANTLENRAEAVPQELLHGYSDLVAWSVQAQILSKDVGERLKQEADQQPGRAKAILVHAIALREVIYRVFKSIALEKQPNSQDLQTLNVYLATALSRACIVPAGEHYAWSWDVQPETELEQVLWPIVRSAADLLTSDRLSLTRLCAAEDCGWLFLDTSKNRSRRWCNMQSCGNRAKVRRHYVQKKKAEQKA</sequence>
<dbReference type="EMBL" id="CP035758">
    <property type="protein sequence ID" value="QBD81490.1"/>
    <property type="molecule type" value="Genomic_DNA"/>
</dbReference>
<dbReference type="InterPro" id="IPR021005">
    <property type="entry name" value="Znf_CGNR"/>
</dbReference>
<feature type="domain" description="Zinc finger CGNR" evidence="1">
    <location>
        <begin position="166"/>
        <end position="204"/>
    </location>
</feature>
<dbReference type="SUPFAM" id="SSF160904">
    <property type="entry name" value="Jann2411-like"/>
    <property type="match status" value="1"/>
</dbReference>
<dbReference type="InterPro" id="IPR010852">
    <property type="entry name" value="ABATE"/>
</dbReference>
<reference evidence="2 3" key="1">
    <citation type="submission" date="2019-01" db="EMBL/GenBank/DDBJ databases">
        <title>Ktedonosporobacter rubrisoli SCAWS-G2.</title>
        <authorList>
            <person name="Huang Y."/>
            <person name="Yan B."/>
        </authorList>
    </citation>
    <scope>NUCLEOTIDE SEQUENCE [LARGE SCALE GENOMIC DNA]</scope>
    <source>
        <strain evidence="2 3">SCAWS-G2</strain>
    </source>
</reference>
<proteinExistence type="predicted"/>
<dbReference type="InterPro" id="IPR023286">
    <property type="entry name" value="ABATE_dom_sf"/>
</dbReference>
<dbReference type="Pfam" id="PF11706">
    <property type="entry name" value="zf-CGNR"/>
    <property type="match status" value="1"/>
</dbReference>
<evidence type="ECO:0000313" key="3">
    <source>
        <dbReference type="Proteomes" id="UP000290365"/>
    </source>
</evidence>
<keyword evidence="3" id="KW-1185">Reference proteome</keyword>
<dbReference type="KEGG" id="kbs:EPA93_38185"/>
<dbReference type="Gene3D" id="1.10.3300.10">
    <property type="entry name" value="Jann2411-like domain"/>
    <property type="match status" value="1"/>
</dbReference>
<gene>
    <name evidence="2" type="ORF">EPA93_38185</name>
</gene>
<evidence type="ECO:0000259" key="1">
    <source>
        <dbReference type="Pfam" id="PF11706"/>
    </source>
</evidence>
<organism evidence="2 3">
    <name type="scientific">Ktedonosporobacter rubrisoli</name>
    <dbReference type="NCBI Taxonomy" id="2509675"/>
    <lineage>
        <taxon>Bacteria</taxon>
        <taxon>Bacillati</taxon>
        <taxon>Chloroflexota</taxon>
        <taxon>Ktedonobacteria</taxon>
        <taxon>Ktedonobacterales</taxon>
        <taxon>Ktedonosporobacteraceae</taxon>
        <taxon>Ktedonosporobacter</taxon>
    </lineage>
</organism>
<dbReference type="AlphaFoldDB" id="A0A4P6K1E6"/>
<evidence type="ECO:0000313" key="2">
    <source>
        <dbReference type="EMBL" id="QBD81490.1"/>
    </source>
</evidence>
<accession>A0A4P6K1E6</accession>
<dbReference type="Proteomes" id="UP000290365">
    <property type="component" value="Chromosome"/>
</dbReference>
<dbReference type="OrthoDB" id="123307at2"/>
<dbReference type="PANTHER" id="PTHR35525:SF3">
    <property type="entry name" value="BLL6575 PROTEIN"/>
    <property type="match status" value="1"/>
</dbReference>
<protein>
    <recommendedName>
        <fullName evidence="1">Zinc finger CGNR domain-containing protein</fullName>
    </recommendedName>
</protein>